<dbReference type="HOGENOM" id="CLU_1718219_0_0_2"/>
<dbReference type="AlphaFoldDB" id="Q2FU10"/>
<dbReference type="EnsemblBacteria" id="ABD42186">
    <property type="protein sequence ID" value="ABD42186"/>
    <property type="gene ID" value="Mhun_2486"/>
</dbReference>
<dbReference type="InParanoid" id="Q2FU10"/>
<dbReference type="OrthoDB" id="116938at2157"/>
<name>Q2FU10_METHJ</name>
<dbReference type="EMBL" id="CP000254">
    <property type="protein sequence ID" value="ABD42186.1"/>
    <property type="molecule type" value="Genomic_DNA"/>
</dbReference>
<dbReference type="GeneID" id="3924791"/>
<accession>Q2FU10</accession>
<sequence length="152" mass="16231">MNGEIRSHYYMLLICVLVGIGTISVSSVLADTGGVPSSAPGYHPGLFTSAQGVSIPAVVNTYEGGIPEPFVNQEQNISFSIYPGDLSTGKKPSLVGFLSAGNLRAPVNIFGRMTGAAEYQYLATVIPDDQGIFVWEIPVSYYGYTDFQVKPT</sequence>
<proteinExistence type="predicted"/>
<protein>
    <submittedName>
        <fullName evidence="1">Uncharacterized protein</fullName>
    </submittedName>
</protein>
<gene>
    <name evidence="1" type="ordered locus">Mhun_2486</name>
</gene>
<reference evidence="2" key="1">
    <citation type="journal article" date="2016" name="Stand. Genomic Sci.">
        <title>Complete genome sequence of Methanospirillum hungatei type strain JF1.</title>
        <authorList>
            <person name="Gunsalus R.P."/>
            <person name="Cook L.E."/>
            <person name="Crable B."/>
            <person name="Rohlin L."/>
            <person name="McDonald E."/>
            <person name="Mouttaki H."/>
            <person name="Sieber J.R."/>
            <person name="Poweleit N."/>
            <person name="Zhou H."/>
            <person name="Lapidus A.L."/>
            <person name="Daligault H.E."/>
            <person name="Land M."/>
            <person name="Gilna P."/>
            <person name="Ivanova N."/>
            <person name="Kyrpides N."/>
            <person name="Culley D.E."/>
            <person name="McInerney M.J."/>
        </authorList>
    </citation>
    <scope>NUCLEOTIDE SEQUENCE [LARGE SCALE GENOMIC DNA]</scope>
    <source>
        <strain evidence="2">ATCC 27890 / DSM 864 / NBRC 100397 / JF-1</strain>
    </source>
</reference>
<evidence type="ECO:0000313" key="1">
    <source>
        <dbReference type="EMBL" id="ABD42186.1"/>
    </source>
</evidence>
<dbReference type="RefSeq" id="WP_011449444.1">
    <property type="nucleotide sequence ID" value="NC_007796.1"/>
</dbReference>
<dbReference type="KEGG" id="mhu:Mhun_2486"/>
<evidence type="ECO:0000313" key="2">
    <source>
        <dbReference type="Proteomes" id="UP000001941"/>
    </source>
</evidence>
<dbReference type="Proteomes" id="UP000001941">
    <property type="component" value="Chromosome"/>
</dbReference>
<organism evidence="1 2">
    <name type="scientific">Methanospirillum hungatei JF-1 (strain ATCC 27890 / DSM 864 / NBRC 100397 / JF-1)</name>
    <dbReference type="NCBI Taxonomy" id="323259"/>
    <lineage>
        <taxon>Archaea</taxon>
        <taxon>Methanobacteriati</taxon>
        <taxon>Methanobacteriota</taxon>
        <taxon>Stenosarchaea group</taxon>
        <taxon>Methanomicrobia</taxon>
        <taxon>Methanomicrobiales</taxon>
        <taxon>Methanospirillaceae</taxon>
        <taxon>Methanospirillum</taxon>
    </lineage>
</organism>
<keyword evidence="2" id="KW-1185">Reference proteome</keyword>